<name>A0A7H0YHA4_9BACL</name>
<evidence type="ECO:0000259" key="3">
    <source>
        <dbReference type="Pfam" id="PF21522"/>
    </source>
</evidence>
<accession>A0A7H0YHA4</accession>
<evidence type="ECO:0000313" key="5">
    <source>
        <dbReference type="Proteomes" id="UP000516384"/>
    </source>
</evidence>
<sequence>MTVVLSYDDGYGDNKLYDGVKELLIPTYITEWREEMEQEINPNGDKRHPYDYITIELEDEFEVKLPGGKRQTVRQTVKYLVGKGAIEQDSNGTASLGENKHKDKEFKYLMMACLGLLVENESTFVDMLSMGLPVKAAEDPSRHELLKKMIVGKPLKFTLTLADGTVLPRTIHIEELMIKKQPFGSHADLFLDENGEFNLENIEYADAYVGICDIGARTFNWYTLEGLKPISDLSNNDENGMFVAYKAINKNTIAKLTGYELPDSELPMIINEVGKINGHDLTIPRAIAYDNHANRIAKQVEKIYINSWAKLKTLIFTGGGSELLHDSLVDLLDNRPYLFLDRFATARGLRKLALNELNSRKKAVAANKKAAPKAAQEKGNEQTA</sequence>
<dbReference type="EMBL" id="CP061173">
    <property type="protein sequence ID" value="QNR70462.1"/>
    <property type="molecule type" value="Genomic_DNA"/>
</dbReference>
<organism evidence="4 5">
    <name type="scientific">Paenibacillus peoriae</name>
    <dbReference type="NCBI Taxonomy" id="59893"/>
    <lineage>
        <taxon>Bacteria</taxon>
        <taxon>Bacillati</taxon>
        <taxon>Bacillota</taxon>
        <taxon>Bacilli</taxon>
        <taxon>Bacillales</taxon>
        <taxon>Paenibacillaceae</taxon>
        <taxon>Paenibacillus</taxon>
    </lineage>
</organism>
<reference evidence="4 5" key="1">
    <citation type="submission" date="2020-09" db="EMBL/GenBank/DDBJ databases">
        <title>Characterization of Paenibacillus peoriae strain ZF390 with broad-spectrum antimicrobial activity as a potential biocontrol agent.</title>
        <authorList>
            <person name="Li L."/>
            <person name="Zhao Y."/>
            <person name="Li B."/>
            <person name="Xie X."/>
        </authorList>
    </citation>
    <scope>NUCLEOTIDE SEQUENCE [LARGE SCALE GENOMIC DNA]</scope>
    <source>
        <strain evidence="4 5">ZF390</strain>
        <plasmid evidence="4 5">pPlas1</plasmid>
    </source>
</reference>
<feature type="region of interest" description="Disordered" evidence="1">
    <location>
        <begin position="363"/>
        <end position="384"/>
    </location>
</feature>
<dbReference type="Gene3D" id="3.30.420.40">
    <property type="match status" value="2"/>
</dbReference>
<feature type="compositionally biased region" description="Low complexity" evidence="1">
    <location>
        <begin position="364"/>
        <end position="374"/>
    </location>
</feature>
<dbReference type="Pfam" id="PF21522">
    <property type="entry name" value="MreB-like_C"/>
    <property type="match status" value="1"/>
</dbReference>
<dbReference type="Proteomes" id="UP000516384">
    <property type="component" value="Plasmid pPlas1"/>
</dbReference>
<dbReference type="InterPro" id="IPR040607">
    <property type="entry name" value="ALP_N"/>
</dbReference>
<feature type="domain" description="Actin homologue MreB-like C-terminal" evidence="3">
    <location>
        <begin position="211"/>
        <end position="328"/>
    </location>
</feature>
<gene>
    <name evidence="4" type="ORF">IAQ67_28540</name>
</gene>
<evidence type="ECO:0000313" key="4">
    <source>
        <dbReference type="EMBL" id="QNR70462.1"/>
    </source>
</evidence>
<proteinExistence type="predicted"/>
<keyword evidence="4" id="KW-0614">Plasmid</keyword>
<dbReference type="RefSeq" id="WP_190299769.1">
    <property type="nucleotide sequence ID" value="NZ_CP061173.1"/>
</dbReference>
<protein>
    <submittedName>
        <fullName evidence="4">ParM/StbA family protein</fullName>
    </submittedName>
</protein>
<dbReference type="AlphaFoldDB" id="A0A7H0YHA4"/>
<dbReference type="SUPFAM" id="SSF53067">
    <property type="entry name" value="Actin-like ATPase domain"/>
    <property type="match status" value="2"/>
</dbReference>
<dbReference type="Pfam" id="PF17989">
    <property type="entry name" value="ALP_N"/>
    <property type="match status" value="1"/>
</dbReference>
<geneLocation type="plasmid" evidence="4 5">
    <name>pPlas1</name>
</geneLocation>
<evidence type="ECO:0000256" key="1">
    <source>
        <dbReference type="SAM" id="MobiDB-lite"/>
    </source>
</evidence>
<evidence type="ECO:0000259" key="2">
    <source>
        <dbReference type="Pfam" id="PF17989"/>
    </source>
</evidence>
<feature type="domain" description="Actin-like protein N-terminal" evidence="2">
    <location>
        <begin position="8"/>
        <end position="184"/>
    </location>
</feature>
<dbReference type="InterPro" id="IPR049067">
    <property type="entry name" value="MreB-like_C"/>
</dbReference>
<feature type="compositionally biased region" description="Basic and acidic residues" evidence="1">
    <location>
        <begin position="375"/>
        <end position="384"/>
    </location>
</feature>
<dbReference type="InterPro" id="IPR043129">
    <property type="entry name" value="ATPase_NBD"/>
</dbReference>